<dbReference type="Pfam" id="PF00665">
    <property type="entry name" value="rve"/>
    <property type="match status" value="1"/>
</dbReference>
<dbReference type="InterPro" id="IPR041588">
    <property type="entry name" value="Integrase_H2C2"/>
</dbReference>
<dbReference type="FunFam" id="3.30.420.10:FF:000063">
    <property type="entry name" value="Retrovirus-related Pol polyprotein from transposon 297-like Protein"/>
    <property type="match status" value="1"/>
</dbReference>
<name>A0A3P9IGQ4_ORYLA</name>
<evidence type="ECO:0000313" key="3">
    <source>
        <dbReference type="Ensembl" id="ENSORLP00015019251.1"/>
    </source>
</evidence>
<reference evidence="3" key="4">
    <citation type="submission" date="2025-09" db="UniProtKB">
        <authorList>
            <consortium name="Ensembl"/>
        </authorList>
    </citation>
    <scope>IDENTIFICATION</scope>
    <source>
        <strain evidence="3">HSOK</strain>
    </source>
</reference>
<dbReference type="Ensembl" id="ENSORLT00015028146.1">
    <property type="protein sequence ID" value="ENSORLP00015019251.1"/>
    <property type="gene ID" value="ENSORLG00015020323.1"/>
</dbReference>
<dbReference type="FunFam" id="1.10.340.70:FF:000003">
    <property type="entry name" value="Protein CBG25708"/>
    <property type="match status" value="1"/>
</dbReference>
<reference evidence="3" key="3">
    <citation type="submission" date="2025-08" db="UniProtKB">
        <authorList>
            <consortium name="Ensembl"/>
        </authorList>
    </citation>
    <scope>IDENTIFICATION</scope>
    <source>
        <strain evidence="3">HSOK</strain>
    </source>
</reference>
<organism evidence="3 4">
    <name type="scientific">Oryzias latipes</name>
    <name type="common">Japanese rice fish</name>
    <name type="synonym">Japanese killifish</name>
    <dbReference type="NCBI Taxonomy" id="8090"/>
    <lineage>
        <taxon>Eukaryota</taxon>
        <taxon>Metazoa</taxon>
        <taxon>Chordata</taxon>
        <taxon>Craniata</taxon>
        <taxon>Vertebrata</taxon>
        <taxon>Euteleostomi</taxon>
        <taxon>Actinopterygii</taxon>
        <taxon>Neopterygii</taxon>
        <taxon>Teleostei</taxon>
        <taxon>Neoteleostei</taxon>
        <taxon>Acanthomorphata</taxon>
        <taxon>Ovalentaria</taxon>
        <taxon>Atherinomorphae</taxon>
        <taxon>Beloniformes</taxon>
        <taxon>Adrianichthyidae</taxon>
        <taxon>Oryziinae</taxon>
        <taxon>Oryzias</taxon>
    </lineage>
</organism>
<dbReference type="InterPro" id="IPR036397">
    <property type="entry name" value="RNaseH_sf"/>
</dbReference>
<dbReference type="PROSITE" id="PS50994">
    <property type="entry name" value="INTEGRASE"/>
    <property type="match status" value="1"/>
</dbReference>
<dbReference type="InterPro" id="IPR050951">
    <property type="entry name" value="Retrovirus_Pol_polyprotein"/>
</dbReference>
<protein>
    <recommendedName>
        <fullName evidence="1">Gypsy retrotransposon integrase-like protein 1</fullName>
    </recommendedName>
</protein>
<dbReference type="Gene3D" id="3.30.420.10">
    <property type="entry name" value="Ribonuclease H-like superfamily/Ribonuclease H"/>
    <property type="match status" value="1"/>
</dbReference>
<reference evidence="3 4" key="2">
    <citation type="submission" date="2017-04" db="EMBL/GenBank/DDBJ databases">
        <title>CpG methylation of centromeres and impact of large insertions on vertebrate speciation.</title>
        <authorList>
            <person name="Ichikawa K."/>
            <person name="Yoshimura J."/>
            <person name="Morishita S."/>
        </authorList>
    </citation>
    <scope>NUCLEOTIDE SEQUENCE</scope>
    <source>
        <strain evidence="3 4">HSOK</strain>
    </source>
</reference>
<dbReference type="SUPFAM" id="SSF53098">
    <property type="entry name" value="Ribonuclease H-like"/>
    <property type="match status" value="1"/>
</dbReference>
<dbReference type="InterPro" id="IPR012337">
    <property type="entry name" value="RNaseH-like_sf"/>
</dbReference>
<evidence type="ECO:0000256" key="1">
    <source>
        <dbReference type="ARBA" id="ARBA00039658"/>
    </source>
</evidence>
<proteinExistence type="predicted"/>
<reference key="1">
    <citation type="journal article" date="2007" name="Nature">
        <title>The medaka draft genome and insights into vertebrate genome evolution.</title>
        <authorList>
            <person name="Kasahara M."/>
            <person name="Naruse K."/>
            <person name="Sasaki S."/>
            <person name="Nakatani Y."/>
            <person name="Qu W."/>
            <person name="Ahsan B."/>
            <person name="Yamada T."/>
            <person name="Nagayasu Y."/>
            <person name="Doi K."/>
            <person name="Kasai Y."/>
            <person name="Jindo T."/>
            <person name="Kobayashi D."/>
            <person name="Shimada A."/>
            <person name="Toyoda A."/>
            <person name="Kuroki Y."/>
            <person name="Fujiyama A."/>
            <person name="Sasaki T."/>
            <person name="Shimizu A."/>
            <person name="Asakawa S."/>
            <person name="Shimizu N."/>
            <person name="Hashimoto S."/>
            <person name="Yang J."/>
            <person name="Lee Y."/>
            <person name="Matsushima K."/>
            <person name="Sugano S."/>
            <person name="Sakaizumi M."/>
            <person name="Narita T."/>
            <person name="Ohishi K."/>
            <person name="Haga S."/>
            <person name="Ohta F."/>
            <person name="Nomoto H."/>
            <person name="Nogata K."/>
            <person name="Morishita T."/>
            <person name="Endo T."/>
            <person name="Shin-I T."/>
            <person name="Takeda H."/>
            <person name="Morishita S."/>
            <person name="Kohara Y."/>
        </authorList>
    </citation>
    <scope>NUCLEOTIDE SEQUENCE [LARGE SCALE GENOMIC DNA]</scope>
    <source>
        <strain>Hd-rR</strain>
    </source>
</reference>
<dbReference type="PANTHER" id="PTHR37984">
    <property type="entry name" value="PROTEIN CBG26694"/>
    <property type="match status" value="1"/>
</dbReference>
<dbReference type="GO" id="GO:0015074">
    <property type="term" value="P:DNA integration"/>
    <property type="evidence" value="ECO:0007669"/>
    <property type="project" value="InterPro"/>
</dbReference>
<dbReference type="AlphaFoldDB" id="A0A3P9IGQ4"/>
<evidence type="ECO:0000313" key="4">
    <source>
        <dbReference type="Proteomes" id="UP000265200"/>
    </source>
</evidence>
<dbReference type="InterPro" id="IPR001584">
    <property type="entry name" value="Integrase_cat-core"/>
</dbReference>
<feature type="domain" description="Integrase catalytic" evidence="2">
    <location>
        <begin position="178"/>
        <end position="346"/>
    </location>
</feature>
<evidence type="ECO:0000259" key="2">
    <source>
        <dbReference type="PROSITE" id="PS50994"/>
    </source>
</evidence>
<accession>A0A3P9IGQ4</accession>
<sequence>MLMRLQKYSLEVKYKPGKELHVADALSRACLNEHKEILIDEEMEVNCISHQLPVSEEKLRDFRNATAEDPELRLVAKAIQSGWPEKQRQLPDNIKQYWTFREELSYEDGLIFKNSRLVVPHTMRSEMLRKVHESHLGIVKCKERARDVLFWPGMAKQIEEVVAHCAVCNTHRHNNPKEPLMPHPVPERAWEKVGVDLFHFNDSEFLLCVDYFSKFPEIVKLRGTTSKHIIIALKSIFARLGVPDELFSDNGRQLVSQEMEDFSTAWDFKHTTSSPTFPQSNGQAERAVQTVKNLLKKAQDSGGDPYLALLEYRNTPLDGVGLSPAQLLLGRRLKSKLPVSKALLQPALHENARSDLVRRQDRQKQSFDQRTRTLSELQDGENVRIRQGSKWEPDTVINKHNLPRSYIVKTPSGQVYRRNRRHLLQTKET</sequence>
<dbReference type="Proteomes" id="UP000265200">
    <property type="component" value="Chromosome 11"/>
</dbReference>
<dbReference type="PANTHER" id="PTHR37984:SF7">
    <property type="entry name" value="INTEGRASE CATALYTIC DOMAIN-CONTAINING PROTEIN"/>
    <property type="match status" value="1"/>
</dbReference>
<dbReference type="Gene3D" id="1.10.340.70">
    <property type="match status" value="1"/>
</dbReference>
<dbReference type="Pfam" id="PF17921">
    <property type="entry name" value="Integrase_H2C2"/>
    <property type="match status" value="1"/>
</dbReference>
<dbReference type="GO" id="GO:0003676">
    <property type="term" value="F:nucleic acid binding"/>
    <property type="evidence" value="ECO:0007669"/>
    <property type="project" value="InterPro"/>
</dbReference>